<dbReference type="EMBL" id="RPFW01000003">
    <property type="protein sequence ID" value="TVZ04382.1"/>
    <property type="molecule type" value="Genomic_DNA"/>
</dbReference>
<dbReference type="InterPro" id="IPR005149">
    <property type="entry name" value="Tscrpt_reg_PadR_N"/>
</dbReference>
<dbReference type="Pfam" id="PF03551">
    <property type="entry name" value="PadR"/>
    <property type="match status" value="1"/>
</dbReference>
<name>A0A6P2BZ38_9ACTN</name>
<gene>
    <name evidence="2" type="ORF">EAS64_18620</name>
</gene>
<dbReference type="InterPro" id="IPR036388">
    <property type="entry name" value="WH-like_DNA-bd_sf"/>
</dbReference>
<proteinExistence type="predicted"/>
<sequence>MANRDTADDAGLVGFGRYAGPATLILSSLAEGAKHGYALTKDVEEFAGVRLAPGTLYEALARLESQGMIEALEAEDRRRPYRLTAAGAAALRAHLAAQRRATETGLRRLAANWGRA</sequence>
<dbReference type="InterPro" id="IPR036390">
    <property type="entry name" value="WH_DNA-bd_sf"/>
</dbReference>
<accession>A0A6P2BZ38</accession>
<protein>
    <submittedName>
        <fullName evidence="2">PadR family transcriptional regulator</fullName>
    </submittedName>
</protein>
<evidence type="ECO:0000259" key="1">
    <source>
        <dbReference type="Pfam" id="PF03551"/>
    </source>
</evidence>
<dbReference type="AlphaFoldDB" id="A0A6P2BZ38"/>
<dbReference type="PANTHER" id="PTHR33169">
    <property type="entry name" value="PADR-FAMILY TRANSCRIPTIONAL REGULATOR"/>
    <property type="match status" value="1"/>
</dbReference>
<evidence type="ECO:0000313" key="2">
    <source>
        <dbReference type="EMBL" id="TVZ04382.1"/>
    </source>
</evidence>
<reference evidence="2 3" key="1">
    <citation type="submission" date="2018-11" db="EMBL/GenBank/DDBJ databases">
        <title>Trebonia kvetii gen.nov., sp.nov., a novel acidophilic actinobacterium, and proposal of the new actinobacterial family Treboniaceae fam. nov.</title>
        <authorList>
            <person name="Rapoport D."/>
            <person name="Sagova-Mareckova M."/>
            <person name="Sedlacek I."/>
            <person name="Provaznik J."/>
            <person name="Kralova S."/>
            <person name="Pavlinic D."/>
            <person name="Benes V."/>
            <person name="Kopecky J."/>
        </authorList>
    </citation>
    <scope>NUCLEOTIDE SEQUENCE [LARGE SCALE GENOMIC DNA]</scope>
    <source>
        <strain evidence="2 3">15Tr583</strain>
    </source>
</reference>
<dbReference type="PANTHER" id="PTHR33169:SF13">
    <property type="entry name" value="PADR-FAMILY TRANSCRIPTIONAL REGULATOR"/>
    <property type="match status" value="1"/>
</dbReference>
<dbReference type="SUPFAM" id="SSF46785">
    <property type="entry name" value="Winged helix' DNA-binding domain"/>
    <property type="match status" value="1"/>
</dbReference>
<keyword evidence="3" id="KW-1185">Reference proteome</keyword>
<dbReference type="InterPro" id="IPR052509">
    <property type="entry name" value="Metal_resp_DNA-bind_regulator"/>
</dbReference>
<comment type="caution">
    <text evidence="2">The sequence shown here is derived from an EMBL/GenBank/DDBJ whole genome shotgun (WGS) entry which is preliminary data.</text>
</comment>
<dbReference type="Gene3D" id="1.10.10.10">
    <property type="entry name" value="Winged helix-like DNA-binding domain superfamily/Winged helix DNA-binding domain"/>
    <property type="match status" value="1"/>
</dbReference>
<dbReference type="RefSeq" id="WP_145854284.1">
    <property type="nucleotide sequence ID" value="NZ_RPFW01000003.1"/>
</dbReference>
<organism evidence="2 3">
    <name type="scientific">Trebonia kvetii</name>
    <dbReference type="NCBI Taxonomy" id="2480626"/>
    <lineage>
        <taxon>Bacteria</taxon>
        <taxon>Bacillati</taxon>
        <taxon>Actinomycetota</taxon>
        <taxon>Actinomycetes</taxon>
        <taxon>Streptosporangiales</taxon>
        <taxon>Treboniaceae</taxon>
        <taxon>Trebonia</taxon>
    </lineage>
</organism>
<dbReference type="OrthoDB" id="122286at2"/>
<evidence type="ECO:0000313" key="3">
    <source>
        <dbReference type="Proteomes" id="UP000460272"/>
    </source>
</evidence>
<dbReference type="Proteomes" id="UP000460272">
    <property type="component" value="Unassembled WGS sequence"/>
</dbReference>
<feature type="domain" description="Transcription regulator PadR N-terminal" evidence="1">
    <location>
        <begin position="25"/>
        <end position="92"/>
    </location>
</feature>